<dbReference type="STRING" id="454171.CP488_02677"/>
<evidence type="ECO:0000313" key="14">
    <source>
        <dbReference type="EMBL" id="CCW35237.1"/>
    </source>
</evidence>
<dbReference type="InterPro" id="IPR033708">
    <property type="entry name" value="Anticodon_Ile_BEm"/>
</dbReference>
<dbReference type="RefSeq" id="WP_016482776.1">
    <property type="nucleotide sequence ID" value="NC_021487.1"/>
</dbReference>
<reference evidence="15" key="1">
    <citation type="submission" date="2013-03" db="EMBL/GenBank/DDBJ databases">
        <title>Genome sequence of Chthonomonas calidirosea, the first sequenced genome from the Armatimonadetes phylum (formally candidate division OP10).</title>
        <authorList>
            <person name="Lee K.C.Y."/>
            <person name="Morgan X.C."/>
            <person name="Dunfield P.F."/>
            <person name="Tamas I."/>
            <person name="Houghton K.M."/>
            <person name="Vyssotski M."/>
            <person name="Ryan J.L.J."/>
            <person name="Lagutin K."/>
            <person name="McDonald I.R."/>
            <person name="Stott M.B."/>
        </authorList>
    </citation>
    <scope>NUCLEOTIDE SEQUENCE [LARGE SCALE GENOMIC DNA]</scope>
    <source>
        <strain evidence="15">DSM 23976 / ICMP 18418 / T49</strain>
    </source>
</reference>
<dbReference type="eggNOG" id="COG0060">
    <property type="taxonomic scope" value="Bacteria"/>
</dbReference>
<dbReference type="InterPro" id="IPR002301">
    <property type="entry name" value="Ile-tRNA-ligase"/>
</dbReference>
<dbReference type="GO" id="GO:0000049">
    <property type="term" value="F:tRNA binding"/>
    <property type="evidence" value="ECO:0007669"/>
    <property type="project" value="InterPro"/>
</dbReference>
<dbReference type="GO" id="GO:0005829">
    <property type="term" value="C:cytosol"/>
    <property type="evidence" value="ECO:0007669"/>
    <property type="project" value="TreeGrafter"/>
</dbReference>
<dbReference type="InterPro" id="IPR023585">
    <property type="entry name" value="Ile-tRNA-ligase_type1"/>
</dbReference>
<keyword evidence="7 10" id="KW-0030">Aminoacyl-tRNA synthetase</keyword>
<dbReference type="NCBIfam" id="TIGR00392">
    <property type="entry name" value="ileS"/>
    <property type="match status" value="1"/>
</dbReference>
<evidence type="ECO:0000256" key="3">
    <source>
        <dbReference type="ARBA" id="ARBA00022598"/>
    </source>
</evidence>
<dbReference type="Pfam" id="PF06827">
    <property type="entry name" value="zf-FPG_IleRS"/>
    <property type="match status" value="1"/>
</dbReference>
<feature type="domain" description="Methionyl/Valyl/Leucyl/Isoleucyl-tRNA synthetase anticodon-binding" evidence="13">
    <location>
        <begin position="741"/>
        <end position="890"/>
    </location>
</feature>
<evidence type="ECO:0000259" key="12">
    <source>
        <dbReference type="Pfam" id="PF06827"/>
    </source>
</evidence>
<evidence type="ECO:0000256" key="6">
    <source>
        <dbReference type="ARBA" id="ARBA00022917"/>
    </source>
</evidence>
<evidence type="ECO:0000256" key="10">
    <source>
        <dbReference type="HAMAP-Rule" id="MF_02002"/>
    </source>
</evidence>
<dbReference type="Gene3D" id="3.40.50.620">
    <property type="entry name" value="HUPs"/>
    <property type="match status" value="2"/>
</dbReference>
<comment type="function">
    <text evidence="8 10">Catalyzes the attachment of isoleucine to tRNA(Ile). As IleRS can inadvertently accommodate and process structurally similar amino acids such as valine, to avoid such errors it has two additional distinct tRNA(Ile)-dependent editing activities. One activity is designated as 'pretransfer' editing and involves the hydrolysis of activated Val-AMP. The other activity is designated 'posttransfer' editing and involves deacylation of mischarged Val-tRNA(Ile).</text>
</comment>
<dbReference type="EC" id="6.1.1.5" evidence="10"/>
<dbReference type="PATRIC" id="fig|1303518.3.peg.1451"/>
<dbReference type="FunCoup" id="S0EU81">
    <property type="interactions" value="427"/>
</dbReference>
<dbReference type="AlphaFoldDB" id="S0EU81"/>
<keyword evidence="3 10" id="KW-0436">Ligase</keyword>
<dbReference type="InterPro" id="IPR001412">
    <property type="entry name" value="aa-tRNA-synth_I_CS"/>
</dbReference>
<dbReference type="SUPFAM" id="SSF52374">
    <property type="entry name" value="Nucleotidylyl transferase"/>
    <property type="match status" value="1"/>
</dbReference>
<dbReference type="Gene3D" id="3.90.740.10">
    <property type="entry name" value="Valyl/Leucyl/Isoleucyl-tRNA synthetase, editing domain"/>
    <property type="match status" value="1"/>
</dbReference>
<keyword evidence="10" id="KW-0862">Zinc</keyword>
<dbReference type="GO" id="GO:0005524">
    <property type="term" value="F:ATP binding"/>
    <property type="evidence" value="ECO:0007669"/>
    <property type="project" value="UniProtKB-UniRule"/>
</dbReference>
<gene>
    <name evidence="10" type="primary">ileS</name>
    <name evidence="14" type="ORF">CCALI_01420</name>
</gene>
<comment type="catalytic activity">
    <reaction evidence="9 10">
        <text>tRNA(Ile) + L-isoleucine + ATP = L-isoleucyl-tRNA(Ile) + AMP + diphosphate</text>
        <dbReference type="Rhea" id="RHEA:11060"/>
        <dbReference type="Rhea" id="RHEA-COMP:9666"/>
        <dbReference type="Rhea" id="RHEA-COMP:9695"/>
        <dbReference type="ChEBI" id="CHEBI:30616"/>
        <dbReference type="ChEBI" id="CHEBI:33019"/>
        <dbReference type="ChEBI" id="CHEBI:58045"/>
        <dbReference type="ChEBI" id="CHEBI:78442"/>
        <dbReference type="ChEBI" id="CHEBI:78528"/>
        <dbReference type="ChEBI" id="CHEBI:456215"/>
        <dbReference type="EC" id="6.1.1.5"/>
    </reaction>
</comment>
<feature type="short sequence motif" description="'HIGH' region" evidence="10">
    <location>
        <begin position="85"/>
        <end position="95"/>
    </location>
</feature>
<keyword evidence="6 10" id="KW-0648">Protein biosynthesis</keyword>
<feature type="binding site" evidence="10">
    <location>
        <position position="617"/>
    </location>
    <ligand>
        <name>L-isoleucyl-5'-AMP</name>
        <dbReference type="ChEBI" id="CHEBI:178002"/>
    </ligand>
</feature>
<feature type="binding site" evidence="10">
    <location>
        <position position="661"/>
    </location>
    <ligand>
        <name>ATP</name>
        <dbReference type="ChEBI" id="CHEBI:30616"/>
    </ligand>
</feature>
<dbReference type="Proteomes" id="UP000014227">
    <property type="component" value="Chromosome I"/>
</dbReference>
<protein>
    <recommendedName>
        <fullName evidence="10">Isoleucine--tRNA ligase</fullName>
        <ecNumber evidence="10">6.1.1.5</ecNumber>
    </recommendedName>
    <alternativeName>
        <fullName evidence="10">Isoleucyl-tRNA synthetase</fullName>
        <shortName evidence="10">IleRS</shortName>
    </alternativeName>
</protein>
<dbReference type="InterPro" id="IPR050081">
    <property type="entry name" value="Ile-tRNA_ligase"/>
</dbReference>
<dbReference type="InterPro" id="IPR009008">
    <property type="entry name" value="Val/Leu/Ile-tRNA-synth_edit"/>
</dbReference>
<dbReference type="InterPro" id="IPR002300">
    <property type="entry name" value="aa-tRNA-synth_Ia"/>
</dbReference>
<evidence type="ECO:0000256" key="9">
    <source>
        <dbReference type="ARBA" id="ARBA00048359"/>
    </source>
</evidence>
<dbReference type="EMBL" id="HF951689">
    <property type="protein sequence ID" value="CCW35237.1"/>
    <property type="molecule type" value="Genomic_DNA"/>
</dbReference>
<dbReference type="Pfam" id="PF00133">
    <property type="entry name" value="tRNA-synt_1"/>
    <property type="match status" value="1"/>
</dbReference>
<dbReference type="InParanoid" id="S0EU81"/>
<keyword evidence="10" id="KW-0479">Metal-binding</keyword>
<dbReference type="PANTHER" id="PTHR42765">
    <property type="entry name" value="SOLEUCYL-TRNA SYNTHETASE"/>
    <property type="match status" value="1"/>
</dbReference>
<keyword evidence="15" id="KW-1185">Reference proteome</keyword>
<organism evidence="14 15">
    <name type="scientific">Chthonomonas calidirosea (strain DSM 23976 / ICMP 18418 / T49)</name>
    <dbReference type="NCBI Taxonomy" id="1303518"/>
    <lineage>
        <taxon>Bacteria</taxon>
        <taxon>Bacillati</taxon>
        <taxon>Armatimonadota</taxon>
        <taxon>Chthonomonadia</taxon>
        <taxon>Chthonomonadales</taxon>
        <taxon>Chthonomonadaceae</taxon>
        <taxon>Chthonomonas</taxon>
    </lineage>
</organism>
<dbReference type="GO" id="GO:0004822">
    <property type="term" value="F:isoleucine-tRNA ligase activity"/>
    <property type="evidence" value="ECO:0007669"/>
    <property type="project" value="UniProtKB-UniRule"/>
</dbReference>
<dbReference type="KEGG" id="ccz:CCALI_01420"/>
<dbReference type="PANTHER" id="PTHR42765:SF1">
    <property type="entry name" value="ISOLEUCINE--TRNA LIGASE, MITOCHONDRIAL"/>
    <property type="match status" value="1"/>
</dbReference>
<evidence type="ECO:0000256" key="8">
    <source>
        <dbReference type="ARBA" id="ARBA00025217"/>
    </source>
</evidence>
<feature type="binding site" evidence="10">
    <location>
        <position position="950"/>
    </location>
    <ligand>
        <name>Zn(2+)</name>
        <dbReference type="ChEBI" id="CHEBI:29105"/>
    </ligand>
</feature>
<dbReference type="SUPFAM" id="SSF50677">
    <property type="entry name" value="ValRS/IleRS/LeuRS editing domain"/>
    <property type="match status" value="1"/>
</dbReference>
<proteinExistence type="inferred from homology"/>
<dbReference type="InterPro" id="IPR010663">
    <property type="entry name" value="Znf_FPG/IleRS"/>
</dbReference>
<dbReference type="InterPro" id="IPR009080">
    <property type="entry name" value="tRNAsynth_Ia_anticodon-bd"/>
</dbReference>
<dbReference type="HAMAP" id="MF_02002">
    <property type="entry name" value="Ile_tRNA_synth_type1"/>
    <property type="match status" value="1"/>
</dbReference>
<dbReference type="CDD" id="cd07960">
    <property type="entry name" value="Anticodon_Ia_Ile_BEm"/>
    <property type="match status" value="1"/>
</dbReference>
<comment type="subunit">
    <text evidence="10">Monomer.</text>
</comment>
<evidence type="ECO:0000259" key="13">
    <source>
        <dbReference type="Pfam" id="PF08264"/>
    </source>
</evidence>
<evidence type="ECO:0000313" key="15">
    <source>
        <dbReference type="Proteomes" id="UP000014227"/>
    </source>
</evidence>
<evidence type="ECO:0000256" key="1">
    <source>
        <dbReference type="ARBA" id="ARBA00006887"/>
    </source>
</evidence>
<feature type="domain" description="Aminoacyl-tRNA synthetase class Ia" evidence="11">
    <location>
        <begin position="56"/>
        <end position="695"/>
    </location>
</feature>
<dbReference type="GO" id="GO:0008270">
    <property type="term" value="F:zinc ion binding"/>
    <property type="evidence" value="ECO:0007669"/>
    <property type="project" value="UniProtKB-UniRule"/>
</dbReference>
<dbReference type="Pfam" id="PF08264">
    <property type="entry name" value="Anticodon_1"/>
    <property type="match status" value="1"/>
</dbReference>
<comment type="domain">
    <text evidence="10">IleRS has two distinct active sites: one for aminoacylation and one for editing. The misactivated valine is translocated from the active site to the editing site, which sterically excludes the correctly activated isoleucine. The single editing site contains two valyl binding pockets, one specific for each substrate (Val-AMP or Val-tRNA(Ile)).</text>
</comment>
<dbReference type="GO" id="GO:0006428">
    <property type="term" value="P:isoleucyl-tRNA aminoacylation"/>
    <property type="evidence" value="ECO:0007669"/>
    <property type="project" value="UniProtKB-UniRule"/>
</dbReference>
<evidence type="ECO:0000259" key="11">
    <source>
        <dbReference type="Pfam" id="PF00133"/>
    </source>
</evidence>
<keyword evidence="2 10" id="KW-0963">Cytoplasm</keyword>
<feature type="binding site" evidence="10">
    <location>
        <position position="970"/>
    </location>
    <ligand>
        <name>Zn(2+)</name>
        <dbReference type="ChEBI" id="CHEBI:29105"/>
    </ligand>
</feature>
<dbReference type="Gene3D" id="1.10.730.20">
    <property type="match status" value="1"/>
</dbReference>
<dbReference type="PRINTS" id="PR00984">
    <property type="entry name" value="TRNASYNTHILE"/>
</dbReference>
<dbReference type="SUPFAM" id="SSF47323">
    <property type="entry name" value="Anticodon-binding domain of a subclass of class I aminoacyl-tRNA synthetases"/>
    <property type="match status" value="1"/>
</dbReference>
<evidence type="ECO:0000256" key="4">
    <source>
        <dbReference type="ARBA" id="ARBA00022741"/>
    </source>
</evidence>
<dbReference type="Gene3D" id="1.10.10.830">
    <property type="entry name" value="Ile-tRNA synthetase CP2 domain-like"/>
    <property type="match status" value="1"/>
</dbReference>
<accession>S0EU81</accession>
<comment type="similarity">
    <text evidence="1 10">Belongs to the class-I aminoacyl-tRNA synthetase family. IleS type 1 subfamily.</text>
</comment>
<dbReference type="InterPro" id="IPR014729">
    <property type="entry name" value="Rossmann-like_a/b/a_fold"/>
</dbReference>
<keyword evidence="4 10" id="KW-0547">Nucleotide-binding</keyword>
<name>S0EU81_CHTCT</name>
<evidence type="ECO:0000256" key="7">
    <source>
        <dbReference type="ARBA" id="ARBA00023146"/>
    </source>
</evidence>
<dbReference type="InterPro" id="IPR013155">
    <property type="entry name" value="M/V/L/I-tRNA-synth_anticd-bd"/>
</dbReference>
<evidence type="ECO:0000256" key="2">
    <source>
        <dbReference type="ARBA" id="ARBA00022490"/>
    </source>
</evidence>
<feature type="domain" description="Zinc finger FPG/IleRS-type" evidence="12">
    <location>
        <begin position="944"/>
        <end position="972"/>
    </location>
</feature>
<dbReference type="GO" id="GO:0002161">
    <property type="term" value="F:aminoacyl-tRNA deacylase activity"/>
    <property type="evidence" value="ECO:0007669"/>
    <property type="project" value="InterPro"/>
</dbReference>
<keyword evidence="5 10" id="KW-0067">ATP-binding</keyword>
<feature type="binding site" evidence="10">
    <location>
        <position position="947"/>
    </location>
    <ligand>
        <name>Zn(2+)</name>
        <dbReference type="ChEBI" id="CHEBI:29105"/>
    </ligand>
</feature>
<comment type="cofactor">
    <cofactor evidence="10">
        <name>Zn(2+)</name>
        <dbReference type="ChEBI" id="CHEBI:29105"/>
    </cofactor>
    <text evidence="10">Binds 1 zinc ion per subunit.</text>
</comment>
<feature type="binding site" evidence="10">
    <location>
        <position position="967"/>
    </location>
    <ligand>
        <name>Zn(2+)</name>
        <dbReference type="ChEBI" id="CHEBI:29105"/>
    </ligand>
</feature>
<comment type="subcellular location">
    <subcellularLocation>
        <location evidence="10">Cytoplasm</location>
    </subcellularLocation>
</comment>
<dbReference type="PROSITE" id="PS00178">
    <property type="entry name" value="AA_TRNA_LIGASE_I"/>
    <property type="match status" value="1"/>
</dbReference>
<sequence length="984" mass="111075">MPSQICLTLEKIEMPAHSDAQNQHDYRKTLNITLSDRDPGAFPQRGNLPTREPEFQRRWAEQRIYAKSLQKPAPKGTFVLHDGPPYSNGNIHLGHALNKIAKDITTRFRSMDGYRAPYVPGWDNHGMPIENAVARRFREEAQTNGAERPETDRLALRRACREYAQHWINVQREQFKRLGVRGDWDHPYLTMEAKFEAKLVEVFGELVEQGYIYRGLKPVLWCAVCETALADAEVEYEPHVSHSIYVRFPVREDPNGVFPTQNDHPAYILIWTTTPWTIPANLALAVHPDAEYAVVSAEMGAERAFYLVAQPLLETTMGLLHAAEFTLVKTLRGSELVGLVATHPLFDRPSPVVLANYVTMDAGTGIVHTAPGHGKEDFETGKQYGLEVLNPVDPSGRYTHEAGEYAGRSFAGLRVVPEPGEAEAPANLAVIEALRHAGHLMSAGKYEHSYPHCWRCHSPLIFRATIQWFMNIDHNGFRQKALEAIQKVVWYPKESINRITSMVANRPDWCLSRQRSWGVGIPAFYCQACGETILTKESIRAVADLVRRETSDAWYQRTPAEILPSNFACPQCGAGVEQLRKETDVLDVWFDSGCTHRAVLESDEWPELHWPAELYLEGGDQHRGWFNSSLMIAVATKGQAPYRAVVTNGWTLDENGEAMHKSKGNVVDPMEVVQRYGADVVRWWVVSQDFMEDTRCGEHLLAQVSEMYRRVRNTFRFLVNNLYDFDPTADAIPLDQMEELDRWALSRLAQVVTACHSAYEQYAFHRVYQTVIHFCTVDLSAFYLDVLKDRLYASGKTWPARRSAQTALHQLASTLAMVLAPILPHTMEEVWDHLRMENKPESIHLADFPEAGSVDEALLATYTRLLEVRDTVLAGLEAAKQSGKITNPLETLVKLRAGATYYPILAERKAALPSLFIVSQVGLEAMDDKEPSECLEVEVEPAPGQKCARCWLVLPEVGTHPEHPQLCHRCVQAITSVSPNERTS</sequence>
<dbReference type="HOGENOM" id="CLU_001493_7_1_0"/>
<feature type="short sequence motif" description="'KMSKS' region" evidence="10">
    <location>
        <begin position="658"/>
        <end position="662"/>
    </location>
</feature>
<evidence type="ECO:0000256" key="5">
    <source>
        <dbReference type="ARBA" id="ARBA00022840"/>
    </source>
</evidence>